<comment type="pathway">
    <text evidence="2">Phospholipid metabolism; CDP-diacylglycerol biosynthesis; CDP-diacylglycerol from sn-glycerol 3-phosphate: step 2/3.</text>
</comment>
<dbReference type="Pfam" id="PF01553">
    <property type="entry name" value="Acyltransferase"/>
    <property type="match status" value="1"/>
</dbReference>
<evidence type="ECO:0000256" key="5">
    <source>
        <dbReference type="ARBA" id="ARBA00013211"/>
    </source>
</evidence>
<feature type="transmembrane region" description="Helical" evidence="10">
    <location>
        <begin position="6"/>
        <end position="27"/>
    </location>
</feature>
<dbReference type="GO" id="GO:0003841">
    <property type="term" value="F:1-acylglycerol-3-phosphate O-acyltransferase activity"/>
    <property type="evidence" value="ECO:0007669"/>
    <property type="project" value="UniProtKB-UniRule"/>
</dbReference>
<evidence type="ECO:0000256" key="10">
    <source>
        <dbReference type="SAM" id="Phobius"/>
    </source>
</evidence>
<evidence type="ECO:0000256" key="8">
    <source>
        <dbReference type="ARBA" id="ARBA00023315"/>
    </source>
</evidence>
<protein>
    <recommendedName>
        <fullName evidence="6 9">1-acyl-sn-glycerol-3-phosphate acyltransferase</fullName>
        <ecNumber evidence="5 9">2.3.1.51</ecNumber>
    </recommendedName>
</protein>
<dbReference type="UniPathway" id="UPA00557">
    <property type="reaction ID" value="UER00613"/>
</dbReference>
<comment type="pathway">
    <text evidence="3">Lipid metabolism.</text>
</comment>
<evidence type="ECO:0000256" key="3">
    <source>
        <dbReference type="ARBA" id="ARBA00005189"/>
    </source>
</evidence>
<reference evidence="12 13" key="1">
    <citation type="submission" date="2019-12" db="EMBL/GenBank/DDBJ databases">
        <title>Genome sequencing and assembly of endphytes of Porphyra tenera.</title>
        <authorList>
            <person name="Park J.M."/>
            <person name="Shin R."/>
            <person name="Jo S.H."/>
        </authorList>
    </citation>
    <scope>NUCLEOTIDE SEQUENCE [LARGE SCALE GENOMIC DNA]</scope>
    <source>
        <strain evidence="12 13">GPM4</strain>
    </source>
</reference>
<sequence>MLALLRIVSIFFYFLFINLLLVLICVFRPFHRDNVYLAGKLYSSTCWLLGLKIDLRIAPEAQRNGPYVFIANHQNSFDIFTICAAALKGTVTVGKKSLKWIPIFGQVYWLSGNIMIDRKNSGRALDTLKNTVRKMQKRKLSVWFFPEGTRSYGRGLLPFKSGAIRIAKIAKRPIVIVAASNLENKIKLNRWDNGTLIIDVGEPIDLSGERTVKEWTEHFHTLMAEKIAQLDSEVAAGNR</sequence>
<dbReference type="PANTHER" id="PTHR10434:SF11">
    <property type="entry name" value="1-ACYL-SN-GLYCEROL-3-PHOSPHATE ACYLTRANSFERASE"/>
    <property type="match status" value="1"/>
</dbReference>
<dbReference type="InterPro" id="IPR002123">
    <property type="entry name" value="Plipid/glycerol_acylTrfase"/>
</dbReference>
<keyword evidence="10" id="KW-0812">Transmembrane</keyword>
<dbReference type="Proteomes" id="UP000464524">
    <property type="component" value="Chromosome"/>
</dbReference>
<dbReference type="GO" id="GO:0005886">
    <property type="term" value="C:plasma membrane"/>
    <property type="evidence" value="ECO:0007669"/>
    <property type="project" value="TreeGrafter"/>
</dbReference>
<evidence type="ECO:0000256" key="9">
    <source>
        <dbReference type="RuleBase" id="RU361267"/>
    </source>
</evidence>
<dbReference type="SUPFAM" id="SSF69593">
    <property type="entry name" value="Glycerol-3-phosphate (1)-acyltransferase"/>
    <property type="match status" value="1"/>
</dbReference>
<comment type="domain">
    <text evidence="9">The HXXXXD motif is essential for acyltransferase activity and may constitute the binding site for the phosphate moiety of the glycerol-3-phosphate.</text>
</comment>
<dbReference type="InterPro" id="IPR004552">
    <property type="entry name" value="AGP_acyltrans"/>
</dbReference>
<dbReference type="CDD" id="cd07989">
    <property type="entry name" value="LPLAT_AGPAT-like"/>
    <property type="match status" value="1"/>
</dbReference>
<dbReference type="EC" id="2.3.1.51" evidence="5 9"/>
<evidence type="ECO:0000256" key="1">
    <source>
        <dbReference type="ARBA" id="ARBA00001141"/>
    </source>
</evidence>
<comment type="catalytic activity">
    <reaction evidence="1 9">
        <text>a 1-acyl-sn-glycero-3-phosphate + an acyl-CoA = a 1,2-diacyl-sn-glycero-3-phosphate + CoA</text>
        <dbReference type="Rhea" id="RHEA:19709"/>
        <dbReference type="ChEBI" id="CHEBI:57287"/>
        <dbReference type="ChEBI" id="CHEBI:57970"/>
        <dbReference type="ChEBI" id="CHEBI:58342"/>
        <dbReference type="ChEBI" id="CHEBI:58608"/>
        <dbReference type="EC" id="2.3.1.51"/>
    </reaction>
</comment>
<organism evidence="12 13">
    <name type="scientific">Paraglaciecola mesophila</name>
    <dbReference type="NCBI Taxonomy" id="197222"/>
    <lineage>
        <taxon>Bacteria</taxon>
        <taxon>Pseudomonadati</taxon>
        <taxon>Pseudomonadota</taxon>
        <taxon>Gammaproteobacteria</taxon>
        <taxon>Alteromonadales</taxon>
        <taxon>Alteromonadaceae</taxon>
        <taxon>Paraglaciecola</taxon>
    </lineage>
</organism>
<keyword evidence="8 9" id="KW-0012">Acyltransferase</keyword>
<keyword evidence="10" id="KW-0472">Membrane</keyword>
<evidence type="ECO:0000256" key="2">
    <source>
        <dbReference type="ARBA" id="ARBA00004728"/>
    </source>
</evidence>
<keyword evidence="9" id="KW-0444">Lipid biosynthesis</keyword>
<evidence type="ECO:0000256" key="7">
    <source>
        <dbReference type="ARBA" id="ARBA00022679"/>
    </source>
</evidence>
<evidence type="ECO:0000256" key="4">
    <source>
        <dbReference type="ARBA" id="ARBA00008655"/>
    </source>
</evidence>
<keyword evidence="9" id="KW-0594">Phospholipid biosynthesis</keyword>
<dbReference type="AlphaFoldDB" id="A0A857JHN7"/>
<keyword evidence="9" id="KW-1208">Phospholipid metabolism</keyword>
<gene>
    <name evidence="12" type="ORF">FX988_01692</name>
</gene>
<dbReference type="GO" id="GO:0016024">
    <property type="term" value="P:CDP-diacylglycerol biosynthetic process"/>
    <property type="evidence" value="ECO:0007669"/>
    <property type="project" value="UniProtKB-UniPathway"/>
</dbReference>
<dbReference type="NCBIfam" id="TIGR00530">
    <property type="entry name" value="AGP_acyltrn"/>
    <property type="match status" value="1"/>
</dbReference>
<dbReference type="KEGG" id="pmes:FX988_01692"/>
<evidence type="ECO:0000256" key="6">
    <source>
        <dbReference type="ARBA" id="ARBA00016139"/>
    </source>
</evidence>
<dbReference type="EMBL" id="CP047656">
    <property type="protein sequence ID" value="QHJ11463.1"/>
    <property type="molecule type" value="Genomic_DNA"/>
</dbReference>
<keyword evidence="13" id="KW-1185">Reference proteome</keyword>
<keyword evidence="7 9" id="KW-0808">Transferase</keyword>
<dbReference type="RefSeq" id="WP_201751642.1">
    <property type="nucleotide sequence ID" value="NZ_CP047656.1"/>
</dbReference>
<comment type="similarity">
    <text evidence="4 9">Belongs to the 1-acyl-sn-glycerol-3-phosphate acyltransferase family.</text>
</comment>
<proteinExistence type="inferred from homology"/>
<keyword evidence="10" id="KW-1133">Transmembrane helix</keyword>
<dbReference type="GO" id="GO:0006654">
    <property type="term" value="P:phosphatidic acid biosynthetic process"/>
    <property type="evidence" value="ECO:0007669"/>
    <property type="project" value="TreeGrafter"/>
</dbReference>
<evidence type="ECO:0000313" key="12">
    <source>
        <dbReference type="EMBL" id="QHJ11463.1"/>
    </source>
</evidence>
<name>A0A857JHN7_9ALTE</name>
<dbReference type="PANTHER" id="PTHR10434">
    <property type="entry name" value="1-ACYL-SN-GLYCEROL-3-PHOSPHATE ACYLTRANSFERASE"/>
    <property type="match status" value="1"/>
</dbReference>
<feature type="domain" description="Phospholipid/glycerol acyltransferase" evidence="11">
    <location>
        <begin position="67"/>
        <end position="182"/>
    </location>
</feature>
<accession>A0A857JHN7</accession>
<keyword evidence="9" id="KW-0443">Lipid metabolism</keyword>
<dbReference type="SMART" id="SM00563">
    <property type="entry name" value="PlsC"/>
    <property type="match status" value="1"/>
</dbReference>
<evidence type="ECO:0000259" key="11">
    <source>
        <dbReference type="SMART" id="SM00563"/>
    </source>
</evidence>
<evidence type="ECO:0000313" key="13">
    <source>
        <dbReference type="Proteomes" id="UP000464524"/>
    </source>
</evidence>